<dbReference type="PANTHER" id="PTHR43036:SF2">
    <property type="entry name" value="OS04G0481300 PROTEIN"/>
    <property type="match status" value="1"/>
</dbReference>
<dbReference type="SUPFAM" id="SSF53335">
    <property type="entry name" value="S-adenosyl-L-methionine-dependent methyltransferases"/>
    <property type="match status" value="1"/>
</dbReference>
<dbReference type="InterPro" id="IPR029063">
    <property type="entry name" value="SAM-dependent_MTases_sf"/>
</dbReference>
<evidence type="ECO:0000313" key="2">
    <source>
        <dbReference type="EMBL" id="CRL61544.1"/>
    </source>
</evidence>
<protein>
    <recommendedName>
        <fullName evidence="1">Methyltransferase type 11 domain-containing protein</fullName>
    </recommendedName>
</protein>
<gene>
    <name evidence="2" type="ORF">BN1804_01523</name>
</gene>
<dbReference type="EMBL" id="CVRY01000003">
    <property type="protein sequence ID" value="CRL61544.1"/>
    <property type="molecule type" value="Genomic_DNA"/>
</dbReference>
<dbReference type="RefSeq" id="WP_072063583.1">
    <property type="nucleotide sequence ID" value="NZ_CVRY01000003.1"/>
</dbReference>
<dbReference type="InterPro" id="IPR013216">
    <property type="entry name" value="Methyltransf_11"/>
</dbReference>
<dbReference type="PANTHER" id="PTHR43036">
    <property type="entry name" value="OSJNBB0011N17.9 PROTEIN"/>
    <property type="match status" value="1"/>
</dbReference>
<dbReference type="Proteomes" id="UP000183920">
    <property type="component" value="Unassembled WGS sequence"/>
</dbReference>
<evidence type="ECO:0000259" key="1">
    <source>
        <dbReference type="Pfam" id="PF08241"/>
    </source>
</evidence>
<dbReference type="Gene3D" id="3.40.50.150">
    <property type="entry name" value="Vaccinia Virus protein VP39"/>
    <property type="match status" value="1"/>
</dbReference>
<proteinExistence type="predicted"/>
<dbReference type="AlphaFoldDB" id="A0A0G4Q7F6"/>
<feature type="domain" description="Methyltransferase type 11" evidence="1">
    <location>
        <begin position="61"/>
        <end position="125"/>
    </location>
</feature>
<reference evidence="3" key="1">
    <citation type="submission" date="2015-06" db="EMBL/GenBank/DDBJ databases">
        <authorList>
            <person name="Urmite Genomes"/>
        </authorList>
    </citation>
    <scope>NUCLEOTIDE SEQUENCE [LARGE SCALE GENOMIC DNA]</scope>
    <source>
        <strain evidence="3">CSUR P1867</strain>
    </source>
</reference>
<dbReference type="Pfam" id="PF08241">
    <property type="entry name" value="Methyltransf_11"/>
    <property type="match status" value="1"/>
</dbReference>
<accession>A0A0G4Q7F6</accession>
<evidence type="ECO:0000313" key="3">
    <source>
        <dbReference type="Proteomes" id="UP000183920"/>
    </source>
</evidence>
<name>A0A0G4Q7F6_9GAMM</name>
<organism evidence="2 3">
    <name type="scientific">Proteus penneri</name>
    <dbReference type="NCBI Taxonomy" id="102862"/>
    <lineage>
        <taxon>Bacteria</taxon>
        <taxon>Pseudomonadati</taxon>
        <taxon>Pseudomonadota</taxon>
        <taxon>Gammaproteobacteria</taxon>
        <taxon>Enterobacterales</taxon>
        <taxon>Morganellaceae</taxon>
        <taxon>Proteus</taxon>
    </lineage>
</organism>
<dbReference type="GO" id="GO:0008757">
    <property type="term" value="F:S-adenosylmethionine-dependent methyltransferase activity"/>
    <property type="evidence" value="ECO:0007669"/>
    <property type="project" value="InterPro"/>
</dbReference>
<sequence>MKAARSAKPIMMPDSWRDIPWGEYYRMAIELRLQNWWPKMYGFHLLKLGQLSAELDTKLSIVSHQVNVTSNKINADVIASLDYLPFENKSIDVCLMAHVLDYSADPHWLLREADRVLIDDGWIVLTSFNPISLLGLGKCTPFLRQRQPYLSRMFSLRRQIDWLSVLNYEVMTQQNFQIMPFSRPIKRDGSRYHIGGCLNLIIARKRTLPLTPTALKFVLPRMSVKGRVLGATRNHPEP</sequence>